<protein>
    <recommendedName>
        <fullName evidence="2">RNA polymerase sigma factor SigS</fullName>
    </recommendedName>
</protein>
<sequence length="413" mass="45569">MHEPTPEPGPRDEDVAEGDVSAASGSAGQPGRPRRQPVPPAPTPDPDNRPDETVKPSDSGTPPAVWHLVERAQSGDAEAFGLIYDQYVHTVFRFIYFRTGNQPLAEDLTSDTFLRALKRIKSFTWQGRDFGAWLITIARNLVADHFKSGRYRLEVTTGDVLDADREDRGPESSPETAVVDHITNVALLTAIKQLNPEQQECIVLRFLQGFSIAETAQAMGKNEGAIRALGYRATRELARLLPEGFDPEAGGPYQFHRLKGRQLQVMDLAEQDKLSSAQIGRLNGIAPSTVRVYQMRARRTLKSPPTRPPAPKAASSPTPRRTATDFTGMDVSAAALNQLPQRQRQVVRMHLAGAQPAEIAIELSMAKATVRVHLHRAMKTLQTNTTPAPPGRRRSRRTPSLCGRHAQRGETKR</sequence>
<dbReference type="InterPro" id="IPR007627">
    <property type="entry name" value="RNA_pol_sigma70_r2"/>
</dbReference>
<keyword evidence="5" id="KW-0804">Transcription</keyword>
<dbReference type="SMART" id="SM00421">
    <property type="entry name" value="HTH_LUXR"/>
    <property type="match status" value="1"/>
</dbReference>
<dbReference type="Pfam" id="PF08281">
    <property type="entry name" value="Sigma70_r4_2"/>
    <property type="match status" value="2"/>
</dbReference>
<gene>
    <name evidence="9" type="ORF">Cch02nite_40930</name>
</gene>
<dbReference type="SUPFAM" id="SSF88659">
    <property type="entry name" value="Sigma3 and sigma4 domains of RNA polymerase sigma factors"/>
    <property type="match status" value="2"/>
</dbReference>
<evidence type="ECO:0000256" key="6">
    <source>
        <dbReference type="ARBA" id="ARBA00024701"/>
    </source>
</evidence>
<feature type="region of interest" description="Disordered" evidence="7">
    <location>
        <begin position="377"/>
        <end position="413"/>
    </location>
</feature>
<dbReference type="PANTHER" id="PTHR43133">
    <property type="entry name" value="RNA POLYMERASE ECF-TYPE SIGMA FACTO"/>
    <property type="match status" value="1"/>
</dbReference>
<dbReference type="SUPFAM" id="SSF88946">
    <property type="entry name" value="Sigma2 domain of RNA polymerase sigma factors"/>
    <property type="match status" value="1"/>
</dbReference>
<feature type="region of interest" description="Disordered" evidence="7">
    <location>
        <begin position="1"/>
        <end position="63"/>
    </location>
</feature>
<dbReference type="GO" id="GO:0006352">
    <property type="term" value="P:DNA-templated transcription initiation"/>
    <property type="evidence" value="ECO:0007669"/>
    <property type="project" value="InterPro"/>
</dbReference>
<dbReference type="Pfam" id="PF04542">
    <property type="entry name" value="Sigma70_r2"/>
    <property type="match status" value="1"/>
</dbReference>
<evidence type="ECO:0000256" key="5">
    <source>
        <dbReference type="ARBA" id="ARBA00023163"/>
    </source>
</evidence>
<dbReference type="CDD" id="cd06171">
    <property type="entry name" value="Sigma70_r4"/>
    <property type="match status" value="1"/>
</dbReference>
<keyword evidence="10" id="KW-1185">Reference proteome</keyword>
<evidence type="ECO:0000256" key="4">
    <source>
        <dbReference type="ARBA" id="ARBA00023082"/>
    </source>
</evidence>
<evidence type="ECO:0000256" key="1">
    <source>
        <dbReference type="ARBA" id="ARBA00010641"/>
    </source>
</evidence>
<dbReference type="EMBL" id="BONG01000025">
    <property type="protein sequence ID" value="GIF90649.1"/>
    <property type="molecule type" value="Genomic_DNA"/>
</dbReference>
<dbReference type="GO" id="GO:0016987">
    <property type="term" value="F:sigma factor activity"/>
    <property type="evidence" value="ECO:0007669"/>
    <property type="project" value="UniProtKB-KW"/>
</dbReference>
<dbReference type="InterPro" id="IPR013325">
    <property type="entry name" value="RNA_pol_sigma_r2"/>
</dbReference>
<feature type="compositionally biased region" description="Basic and acidic residues" evidence="7">
    <location>
        <begin position="46"/>
        <end position="55"/>
    </location>
</feature>
<dbReference type="InterPro" id="IPR013249">
    <property type="entry name" value="RNA_pol_sigma70_r4_t2"/>
</dbReference>
<comment type="similarity">
    <text evidence="1">Belongs to the sigma-70 factor family. ECF subfamily.</text>
</comment>
<dbReference type="SUPFAM" id="SSF46894">
    <property type="entry name" value="C-terminal effector domain of the bipartite response regulators"/>
    <property type="match status" value="1"/>
</dbReference>
<dbReference type="InterPro" id="IPR014284">
    <property type="entry name" value="RNA_pol_sigma-70_dom"/>
</dbReference>
<dbReference type="InterPro" id="IPR036388">
    <property type="entry name" value="WH-like_DNA-bd_sf"/>
</dbReference>
<feature type="compositionally biased region" description="Pro residues" evidence="7">
    <location>
        <begin position="36"/>
        <end position="45"/>
    </location>
</feature>
<feature type="domain" description="HTH luxR-type" evidence="8">
    <location>
        <begin position="336"/>
        <end position="393"/>
    </location>
</feature>
<dbReference type="InterPro" id="IPR016032">
    <property type="entry name" value="Sig_transdc_resp-reg_C-effctor"/>
</dbReference>
<evidence type="ECO:0000313" key="10">
    <source>
        <dbReference type="Proteomes" id="UP000619293"/>
    </source>
</evidence>
<name>A0A8J3K701_9ACTN</name>
<evidence type="ECO:0000256" key="2">
    <source>
        <dbReference type="ARBA" id="ARBA00021245"/>
    </source>
</evidence>
<dbReference type="NCBIfam" id="TIGR02937">
    <property type="entry name" value="sigma70-ECF"/>
    <property type="match status" value="1"/>
</dbReference>
<dbReference type="GO" id="GO:0003677">
    <property type="term" value="F:DNA binding"/>
    <property type="evidence" value="ECO:0007669"/>
    <property type="project" value="UniProtKB-KW"/>
</dbReference>
<accession>A0A8J3K701</accession>
<dbReference type="Gene3D" id="1.10.10.10">
    <property type="entry name" value="Winged helix-like DNA-binding domain superfamily/Winged helix DNA-binding domain"/>
    <property type="match status" value="3"/>
</dbReference>
<dbReference type="Proteomes" id="UP000619293">
    <property type="component" value="Unassembled WGS sequence"/>
</dbReference>
<reference evidence="9 10" key="1">
    <citation type="submission" date="2021-01" db="EMBL/GenBank/DDBJ databases">
        <title>Whole genome shotgun sequence of Catellatospora chokoriensis NBRC 107358.</title>
        <authorList>
            <person name="Komaki H."/>
            <person name="Tamura T."/>
        </authorList>
    </citation>
    <scope>NUCLEOTIDE SEQUENCE [LARGE SCALE GENOMIC DNA]</scope>
    <source>
        <strain evidence="9 10">NBRC 107358</strain>
    </source>
</reference>
<dbReference type="Gene3D" id="1.10.1740.10">
    <property type="match status" value="1"/>
</dbReference>
<comment type="caution">
    <text evidence="9">The sequence shown here is derived from an EMBL/GenBank/DDBJ whole genome shotgun (WGS) entry which is preliminary data.</text>
</comment>
<evidence type="ECO:0000256" key="7">
    <source>
        <dbReference type="SAM" id="MobiDB-lite"/>
    </source>
</evidence>
<feature type="compositionally biased region" description="Basic and acidic residues" evidence="7">
    <location>
        <begin position="1"/>
        <end position="13"/>
    </location>
</feature>
<organism evidence="9 10">
    <name type="scientific">Catellatospora chokoriensis</name>
    <dbReference type="NCBI Taxonomy" id="310353"/>
    <lineage>
        <taxon>Bacteria</taxon>
        <taxon>Bacillati</taxon>
        <taxon>Actinomycetota</taxon>
        <taxon>Actinomycetes</taxon>
        <taxon>Micromonosporales</taxon>
        <taxon>Micromonosporaceae</taxon>
        <taxon>Catellatospora</taxon>
    </lineage>
</organism>
<dbReference type="PANTHER" id="PTHR43133:SF57">
    <property type="entry name" value="RNA POLYMERASE SIGMA-70 FACTOR"/>
    <property type="match status" value="1"/>
</dbReference>
<comment type="function">
    <text evidence="6">Sigma factors are initiation factors that promote the attachment of RNA polymerase to specific initiation sites and are then released. Sigma-S contributes to the protection against external stress, thus playing a role in cellular fitness and survival.</text>
</comment>
<dbReference type="AlphaFoldDB" id="A0A8J3K701"/>
<dbReference type="InterPro" id="IPR039425">
    <property type="entry name" value="RNA_pol_sigma-70-like"/>
</dbReference>
<proteinExistence type="inferred from homology"/>
<keyword evidence="4" id="KW-0731">Sigma factor</keyword>
<feature type="compositionally biased region" description="Low complexity" evidence="7">
    <location>
        <begin position="312"/>
        <end position="321"/>
    </location>
</feature>
<dbReference type="InterPro" id="IPR013324">
    <property type="entry name" value="RNA_pol_sigma_r3/r4-like"/>
</dbReference>
<feature type="region of interest" description="Disordered" evidence="7">
    <location>
        <begin position="299"/>
        <end position="322"/>
    </location>
</feature>
<evidence type="ECO:0000259" key="8">
    <source>
        <dbReference type="SMART" id="SM00421"/>
    </source>
</evidence>
<dbReference type="InterPro" id="IPR000792">
    <property type="entry name" value="Tscrpt_reg_LuxR_C"/>
</dbReference>
<evidence type="ECO:0000256" key="3">
    <source>
        <dbReference type="ARBA" id="ARBA00023015"/>
    </source>
</evidence>
<keyword evidence="3" id="KW-0805">Transcription regulation</keyword>
<dbReference type="PRINTS" id="PR00038">
    <property type="entry name" value="HTHLUXR"/>
</dbReference>
<evidence type="ECO:0000313" key="9">
    <source>
        <dbReference type="EMBL" id="GIF90649.1"/>
    </source>
</evidence>